<dbReference type="PROSITE" id="PS50102">
    <property type="entry name" value="RRM"/>
    <property type="match status" value="1"/>
</dbReference>
<evidence type="ECO:0000256" key="7">
    <source>
        <dbReference type="ARBA" id="ARBA00022884"/>
    </source>
</evidence>
<dbReference type="InterPro" id="IPR001214">
    <property type="entry name" value="SET_dom"/>
</dbReference>
<comment type="catalytic activity">
    <reaction evidence="11">
        <text>L-lysyl(4)-[histone H3] + 3 S-adenosyl-L-methionine = N(6),N(6),N(6)-trimethyl-L-lysyl(4)-[histone H3] + 3 S-adenosyl-L-homocysteine + 3 H(+)</text>
        <dbReference type="Rhea" id="RHEA:60260"/>
        <dbReference type="Rhea" id="RHEA-COMP:15537"/>
        <dbReference type="Rhea" id="RHEA-COMP:15547"/>
        <dbReference type="ChEBI" id="CHEBI:15378"/>
        <dbReference type="ChEBI" id="CHEBI:29969"/>
        <dbReference type="ChEBI" id="CHEBI:57856"/>
        <dbReference type="ChEBI" id="CHEBI:59789"/>
        <dbReference type="ChEBI" id="CHEBI:61961"/>
        <dbReference type="EC" id="2.1.1.354"/>
    </reaction>
</comment>
<name>A0ABP9Z696_9FUNG</name>
<dbReference type="InterPro" id="IPR046341">
    <property type="entry name" value="SET_dom_sf"/>
</dbReference>
<dbReference type="PANTHER" id="PTHR45814">
    <property type="entry name" value="HISTONE-LYSINE N-METHYLTRANSFERASE SETD1"/>
    <property type="match status" value="1"/>
</dbReference>
<feature type="region of interest" description="Disordered" evidence="15">
    <location>
        <begin position="1"/>
        <end position="23"/>
    </location>
</feature>
<dbReference type="SMART" id="SM00508">
    <property type="entry name" value="PostSET"/>
    <property type="match status" value="1"/>
</dbReference>
<dbReference type="SMART" id="SM00317">
    <property type="entry name" value="SET"/>
    <property type="match status" value="1"/>
</dbReference>
<sequence length="899" mass="102311">MRSTNRNYKVTYDPELDSNLPKRSNSLTLQYEEIIPGRAKDPRTNTDKKNRLYNTNFNIVSYTDSLAMDEHVLVSNISPLSTESQIITVLSIYGKVNRVEIIKDPTTGSPLGLARVFFEHVESAKAAVKNGNGRRVVIADAIKLDFDLSGEKLEALLQKTPDRQQQKSAGTLDDISDTRKRPSRWGKPAAEAIPLKEKSFMKSYTKATIARDALPFIRGAIEELDRLFRPFGLVDIYHDTYHWYILFDSPTSALEAQQFVHDKNHRVLGYLIELTIPSRDNNSTSHLPISPEISKLQPNVSFANTNNAAKHILYQELADVFLKDIKNRIAGPCIYDFLSPSLVSTCKKLEPVEKISVISPVTTTAAAALESDIVAHALLGQDPTEEASSHDHSIYKLPRFKRKSISHRLDHSSAKTIQLSNKSEDEKEDVDIGSGREDQDLAPIQQPRKQRPYLNSSEDGDNEEDFLGTKPPPPPPSKKQKLLKNKLLQKEVYDLEDLSDTSVSSDAHTSKKRRDSKLSALSNKRKLSKQRRSSVPKKKIVTDQPSKQRSQSFCVTPMSLNSPSSLDVDIDGDDLDGDQQQQQDELRNLMNRKKEESERHLTKQYPSYDQTLLHDMLNHIDDPDREEELWSHPEPTIDLNKEWDPLYQTKDVEDLEYLQVAIIEKVDPNANSSHNALEKLDRNEKRMSQSARTRGYCPIPDSVKATYLTKNKALFEPTPGKPVRPNRVNKRRLLVDMVVQNKAMIELDILKFNQLKQRKKQLRFSKSPIHDWGLYADEHIDANDMVIEYVGEVIRQQVAEERERRYEQCGIGSSYLFRIDEDTVIDATRKGSIARFINHCCAPNCSAKIITVDGQKKIVIYANRDIERGEEITYDYKFPIEPDKIPCLCGSKFCKGSLN</sequence>
<evidence type="ECO:0000259" key="17">
    <source>
        <dbReference type="PROSITE" id="PS50280"/>
    </source>
</evidence>
<keyword evidence="9" id="KW-0804">Transcription</keyword>
<comment type="catalytic activity">
    <reaction evidence="12">
        <text>N(6)-methyl-L-lysyl(4)-[histone H3] + S-adenosyl-L-methionine = N(6),N(6)-dimethyl-L-lysyl(4)-[histone H3] + S-adenosyl-L-homocysteine + H(+)</text>
        <dbReference type="Rhea" id="RHEA:60268"/>
        <dbReference type="Rhea" id="RHEA-COMP:15540"/>
        <dbReference type="Rhea" id="RHEA-COMP:15543"/>
        <dbReference type="ChEBI" id="CHEBI:15378"/>
        <dbReference type="ChEBI" id="CHEBI:57856"/>
        <dbReference type="ChEBI" id="CHEBI:59789"/>
        <dbReference type="ChEBI" id="CHEBI:61929"/>
        <dbReference type="ChEBI" id="CHEBI:61976"/>
    </reaction>
</comment>
<keyword evidence="7 14" id="KW-0694">RNA-binding</keyword>
<dbReference type="EC" id="2.1.1.354" evidence="2"/>
<evidence type="ECO:0000313" key="20">
    <source>
        <dbReference type="Proteomes" id="UP001473302"/>
    </source>
</evidence>
<feature type="region of interest" description="Disordered" evidence="15">
    <location>
        <begin position="499"/>
        <end position="580"/>
    </location>
</feature>
<feature type="domain" description="Post-SET" evidence="18">
    <location>
        <begin position="883"/>
        <end position="899"/>
    </location>
</feature>
<evidence type="ECO:0000256" key="8">
    <source>
        <dbReference type="ARBA" id="ARBA00023015"/>
    </source>
</evidence>
<evidence type="ECO:0000256" key="6">
    <source>
        <dbReference type="ARBA" id="ARBA00022853"/>
    </source>
</evidence>
<dbReference type="PROSITE" id="PS50868">
    <property type="entry name" value="POST_SET"/>
    <property type="match status" value="1"/>
</dbReference>
<protein>
    <recommendedName>
        <fullName evidence="2">[histone H3]-lysine(4) N-trimethyltransferase</fullName>
        <ecNumber evidence="2">2.1.1.354</ecNumber>
    </recommendedName>
</protein>
<evidence type="ECO:0000256" key="10">
    <source>
        <dbReference type="ARBA" id="ARBA00023242"/>
    </source>
</evidence>
<feature type="domain" description="RRM" evidence="16">
    <location>
        <begin position="70"/>
        <end position="149"/>
    </location>
</feature>
<evidence type="ECO:0000256" key="5">
    <source>
        <dbReference type="ARBA" id="ARBA00022691"/>
    </source>
</evidence>
<dbReference type="EMBL" id="BAABUK010000022">
    <property type="protein sequence ID" value="GAA5814648.1"/>
    <property type="molecule type" value="Genomic_DNA"/>
</dbReference>
<keyword evidence="6" id="KW-0156">Chromatin regulator</keyword>
<feature type="compositionally biased region" description="Acidic residues" evidence="15">
    <location>
        <begin position="568"/>
        <end position="577"/>
    </location>
</feature>
<evidence type="ECO:0000256" key="13">
    <source>
        <dbReference type="ARBA" id="ARBA00049129"/>
    </source>
</evidence>
<feature type="domain" description="SET" evidence="17">
    <location>
        <begin position="760"/>
        <end position="877"/>
    </location>
</feature>
<keyword evidence="8" id="KW-0805">Transcription regulation</keyword>
<keyword evidence="20" id="KW-1185">Reference proteome</keyword>
<dbReference type="Gene3D" id="3.30.70.330">
    <property type="match status" value="1"/>
</dbReference>
<dbReference type="PANTHER" id="PTHR45814:SF2">
    <property type="entry name" value="HISTONE-LYSINE N-METHYLTRANSFERASE SETD1"/>
    <property type="match status" value="1"/>
</dbReference>
<evidence type="ECO:0000256" key="3">
    <source>
        <dbReference type="ARBA" id="ARBA00022603"/>
    </source>
</evidence>
<evidence type="ECO:0000256" key="15">
    <source>
        <dbReference type="SAM" id="MobiDB-lite"/>
    </source>
</evidence>
<evidence type="ECO:0000256" key="11">
    <source>
        <dbReference type="ARBA" id="ARBA00047571"/>
    </source>
</evidence>
<dbReference type="Pfam" id="PF00076">
    <property type="entry name" value="RRM_1"/>
    <property type="match status" value="1"/>
</dbReference>
<evidence type="ECO:0000259" key="16">
    <source>
        <dbReference type="PROSITE" id="PS50102"/>
    </source>
</evidence>
<dbReference type="InterPro" id="IPR035979">
    <property type="entry name" value="RBD_domain_sf"/>
</dbReference>
<feature type="region of interest" description="Disordered" evidence="15">
    <location>
        <begin position="159"/>
        <end position="188"/>
    </location>
</feature>
<dbReference type="CDD" id="cd19169">
    <property type="entry name" value="SET_SETD1"/>
    <property type="match status" value="1"/>
</dbReference>
<dbReference type="InterPro" id="IPR012677">
    <property type="entry name" value="Nucleotide-bd_a/b_plait_sf"/>
</dbReference>
<reference evidence="19 20" key="1">
    <citation type="submission" date="2024-04" db="EMBL/GenBank/DDBJ databases">
        <title>genome sequences of Mucor flavus KT1a and Helicostylum pulchrum KT1b strains isolated from the surface of a dry-aged beef.</title>
        <authorList>
            <person name="Toyotome T."/>
            <person name="Hosono M."/>
            <person name="Torimaru M."/>
            <person name="Fukuda K."/>
            <person name="Mikami N."/>
        </authorList>
    </citation>
    <scope>NUCLEOTIDE SEQUENCE [LARGE SCALE GENOMIC DNA]</scope>
    <source>
        <strain evidence="19 20">KT1a</strain>
    </source>
</reference>
<evidence type="ECO:0000256" key="9">
    <source>
        <dbReference type="ARBA" id="ARBA00023163"/>
    </source>
</evidence>
<keyword evidence="5" id="KW-0949">S-adenosyl-L-methionine</keyword>
<organism evidence="19 20">
    <name type="scientific">Mucor flavus</name>
    <dbReference type="NCBI Taxonomy" id="439312"/>
    <lineage>
        <taxon>Eukaryota</taxon>
        <taxon>Fungi</taxon>
        <taxon>Fungi incertae sedis</taxon>
        <taxon>Mucoromycota</taxon>
        <taxon>Mucoromycotina</taxon>
        <taxon>Mucoromycetes</taxon>
        <taxon>Mucorales</taxon>
        <taxon>Mucorineae</taxon>
        <taxon>Mucoraceae</taxon>
        <taxon>Mucor</taxon>
    </lineage>
</organism>
<dbReference type="InterPro" id="IPR003616">
    <property type="entry name" value="Post-SET_dom"/>
</dbReference>
<gene>
    <name evidence="19" type="ORF">MFLAVUS_008147</name>
</gene>
<feature type="compositionally biased region" description="Basic residues" evidence="15">
    <location>
        <begin position="523"/>
        <end position="539"/>
    </location>
</feature>
<dbReference type="Proteomes" id="UP001473302">
    <property type="component" value="Unassembled WGS sequence"/>
</dbReference>
<accession>A0ABP9Z696</accession>
<proteinExistence type="predicted"/>
<keyword evidence="10" id="KW-0539">Nucleus</keyword>
<dbReference type="SUPFAM" id="SSF82199">
    <property type="entry name" value="SET domain"/>
    <property type="match status" value="1"/>
</dbReference>
<evidence type="ECO:0000256" key="2">
    <source>
        <dbReference type="ARBA" id="ARBA00012182"/>
    </source>
</evidence>
<evidence type="ECO:0000256" key="4">
    <source>
        <dbReference type="ARBA" id="ARBA00022679"/>
    </source>
</evidence>
<evidence type="ECO:0000259" key="18">
    <source>
        <dbReference type="PROSITE" id="PS50868"/>
    </source>
</evidence>
<dbReference type="InterPro" id="IPR037841">
    <property type="entry name" value="SET_SETD1A/B"/>
</dbReference>
<comment type="caution">
    <text evidence="19">The sequence shown here is derived from an EMBL/GenBank/DDBJ whole genome shotgun (WGS) entry which is preliminary data.</text>
</comment>
<evidence type="ECO:0000256" key="12">
    <source>
        <dbReference type="ARBA" id="ARBA00047583"/>
    </source>
</evidence>
<dbReference type="SMART" id="SM00360">
    <property type="entry name" value="RRM"/>
    <property type="match status" value="1"/>
</dbReference>
<dbReference type="InterPro" id="IPR000504">
    <property type="entry name" value="RRM_dom"/>
</dbReference>
<dbReference type="InterPro" id="IPR044570">
    <property type="entry name" value="Set1-like"/>
</dbReference>
<evidence type="ECO:0000256" key="14">
    <source>
        <dbReference type="PROSITE-ProRule" id="PRU00176"/>
    </source>
</evidence>
<dbReference type="PROSITE" id="PS50280">
    <property type="entry name" value="SET"/>
    <property type="match status" value="1"/>
</dbReference>
<evidence type="ECO:0000313" key="19">
    <source>
        <dbReference type="EMBL" id="GAA5814648.1"/>
    </source>
</evidence>
<comment type="subcellular location">
    <subcellularLocation>
        <location evidence="1">Nucleus</location>
    </subcellularLocation>
</comment>
<feature type="region of interest" description="Disordered" evidence="15">
    <location>
        <begin position="406"/>
        <end position="481"/>
    </location>
</feature>
<dbReference type="SUPFAM" id="SSF54928">
    <property type="entry name" value="RNA-binding domain, RBD"/>
    <property type="match status" value="1"/>
</dbReference>
<evidence type="ECO:0000256" key="1">
    <source>
        <dbReference type="ARBA" id="ARBA00004123"/>
    </source>
</evidence>
<dbReference type="Gene3D" id="2.170.270.10">
    <property type="entry name" value="SET domain"/>
    <property type="match status" value="1"/>
</dbReference>
<dbReference type="Pfam" id="PF00856">
    <property type="entry name" value="SET"/>
    <property type="match status" value="1"/>
</dbReference>
<keyword evidence="3" id="KW-0489">Methyltransferase</keyword>
<comment type="catalytic activity">
    <reaction evidence="13">
        <text>N(6),N(6)-dimethyl-L-lysyl(4)-[histone H3] + S-adenosyl-L-methionine = N(6),N(6),N(6)-trimethyl-L-lysyl(4)-[histone H3] + S-adenosyl-L-homocysteine + H(+)</text>
        <dbReference type="Rhea" id="RHEA:60272"/>
        <dbReference type="Rhea" id="RHEA-COMP:15537"/>
        <dbReference type="Rhea" id="RHEA-COMP:15540"/>
        <dbReference type="ChEBI" id="CHEBI:15378"/>
        <dbReference type="ChEBI" id="CHEBI:57856"/>
        <dbReference type="ChEBI" id="CHEBI:59789"/>
        <dbReference type="ChEBI" id="CHEBI:61961"/>
        <dbReference type="ChEBI" id="CHEBI:61976"/>
    </reaction>
</comment>
<feature type="compositionally biased region" description="Polar residues" evidence="15">
    <location>
        <begin position="543"/>
        <end position="565"/>
    </location>
</feature>
<keyword evidence="4" id="KW-0808">Transferase</keyword>